<dbReference type="PROSITE" id="PS00636">
    <property type="entry name" value="DNAJ_1"/>
    <property type="match status" value="1"/>
</dbReference>
<reference evidence="2" key="2">
    <citation type="submission" date="2023-06" db="EMBL/GenBank/DDBJ databases">
        <authorList>
            <person name="Ma L."/>
            <person name="Liu K.-W."/>
            <person name="Li Z."/>
            <person name="Hsiao Y.-Y."/>
            <person name="Qi Y."/>
            <person name="Fu T."/>
            <person name="Tang G."/>
            <person name="Zhang D."/>
            <person name="Sun W.-H."/>
            <person name="Liu D.-K."/>
            <person name="Li Y."/>
            <person name="Chen G.-Z."/>
            <person name="Liu X.-D."/>
            <person name="Liao X.-Y."/>
            <person name="Jiang Y.-T."/>
            <person name="Yu X."/>
            <person name="Hao Y."/>
            <person name="Huang J."/>
            <person name="Zhao X.-W."/>
            <person name="Ke S."/>
            <person name="Chen Y.-Y."/>
            <person name="Wu W.-L."/>
            <person name="Hsu J.-L."/>
            <person name="Lin Y.-F."/>
            <person name="Huang M.-D."/>
            <person name="Li C.-Y."/>
            <person name="Huang L."/>
            <person name="Wang Z.-W."/>
            <person name="Zhao X."/>
            <person name="Zhong W.-Y."/>
            <person name="Peng D.-H."/>
            <person name="Ahmad S."/>
            <person name="Lan S."/>
            <person name="Zhang J.-S."/>
            <person name="Tsai W.-C."/>
            <person name="Van De Peer Y."/>
            <person name="Liu Z.-J."/>
        </authorList>
    </citation>
    <scope>NUCLEOTIDE SEQUENCE</scope>
    <source>
        <strain evidence="2">CP</strain>
        <tissue evidence="2">Leaves</tissue>
    </source>
</reference>
<dbReference type="SUPFAM" id="SSF46565">
    <property type="entry name" value="Chaperone J-domain"/>
    <property type="match status" value="1"/>
</dbReference>
<dbReference type="InterPro" id="IPR036869">
    <property type="entry name" value="J_dom_sf"/>
</dbReference>
<keyword evidence="3" id="KW-1185">Reference proteome</keyword>
<dbReference type="PROSITE" id="PS50076">
    <property type="entry name" value="DNAJ_2"/>
    <property type="match status" value="1"/>
</dbReference>
<dbReference type="EMBL" id="JAUJYO010000011">
    <property type="protein sequence ID" value="KAK1305388.1"/>
    <property type="molecule type" value="Genomic_DNA"/>
</dbReference>
<dbReference type="InterPro" id="IPR001623">
    <property type="entry name" value="DnaJ_domain"/>
</dbReference>
<dbReference type="PANTHER" id="PTHR44914:SF1">
    <property type="entry name" value="CHAPERONE PROTEIN DNAJ 13"/>
    <property type="match status" value="1"/>
</dbReference>
<evidence type="ECO:0000259" key="1">
    <source>
        <dbReference type="PROSITE" id="PS50076"/>
    </source>
</evidence>
<dbReference type="PRINTS" id="PR00625">
    <property type="entry name" value="JDOMAIN"/>
</dbReference>
<comment type="caution">
    <text evidence="2">The sequence shown here is derived from an EMBL/GenBank/DDBJ whole genome shotgun (WGS) entry which is preliminary data.</text>
</comment>
<sequence length="129" mass="15309">MAPQTNYTELESEPWNNKYISQAVRQIDDLKWKVRFLNITYLTEFRIDVKKWAQIYHPDKHQSPQMKDIPTENFQCICDAYEILTDERKRQMYDLYGMEGLKSGLELGPKLNKAEEIKGACRDYGVVRK</sequence>
<dbReference type="Pfam" id="PF00226">
    <property type="entry name" value="DnaJ"/>
    <property type="match status" value="1"/>
</dbReference>
<reference evidence="2" key="1">
    <citation type="journal article" date="2023" name="Nat. Commun.">
        <title>Diploid and tetraploid genomes of Acorus and the evolution of monocots.</title>
        <authorList>
            <person name="Ma L."/>
            <person name="Liu K.W."/>
            <person name="Li Z."/>
            <person name="Hsiao Y.Y."/>
            <person name="Qi Y."/>
            <person name="Fu T."/>
            <person name="Tang G.D."/>
            <person name="Zhang D."/>
            <person name="Sun W.H."/>
            <person name="Liu D.K."/>
            <person name="Li Y."/>
            <person name="Chen G.Z."/>
            <person name="Liu X.D."/>
            <person name="Liao X.Y."/>
            <person name="Jiang Y.T."/>
            <person name="Yu X."/>
            <person name="Hao Y."/>
            <person name="Huang J."/>
            <person name="Zhao X.W."/>
            <person name="Ke S."/>
            <person name="Chen Y.Y."/>
            <person name="Wu W.L."/>
            <person name="Hsu J.L."/>
            <person name="Lin Y.F."/>
            <person name="Huang M.D."/>
            <person name="Li C.Y."/>
            <person name="Huang L."/>
            <person name="Wang Z.W."/>
            <person name="Zhao X."/>
            <person name="Zhong W.Y."/>
            <person name="Peng D.H."/>
            <person name="Ahmad S."/>
            <person name="Lan S."/>
            <person name="Zhang J.S."/>
            <person name="Tsai W.C."/>
            <person name="Van de Peer Y."/>
            <person name="Liu Z.J."/>
        </authorList>
    </citation>
    <scope>NUCLEOTIDE SEQUENCE</scope>
    <source>
        <strain evidence="2">CP</strain>
    </source>
</reference>
<name>A0AAV9DXW0_ACOCL</name>
<accession>A0AAV9DXW0</accession>
<feature type="domain" description="J" evidence="1">
    <location>
        <begin position="5"/>
        <end position="97"/>
    </location>
</feature>
<dbReference type="AlphaFoldDB" id="A0AAV9DXW0"/>
<gene>
    <name evidence="2" type="primary">ATJ13</name>
    <name evidence="2" type="ORF">QJS10_CPB11g00355</name>
</gene>
<dbReference type="Proteomes" id="UP001180020">
    <property type="component" value="Unassembled WGS sequence"/>
</dbReference>
<organism evidence="2 3">
    <name type="scientific">Acorus calamus</name>
    <name type="common">Sweet flag</name>
    <dbReference type="NCBI Taxonomy" id="4465"/>
    <lineage>
        <taxon>Eukaryota</taxon>
        <taxon>Viridiplantae</taxon>
        <taxon>Streptophyta</taxon>
        <taxon>Embryophyta</taxon>
        <taxon>Tracheophyta</taxon>
        <taxon>Spermatophyta</taxon>
        <taxon>Magnoliopsida</taxon>
        <taxon>Liliopsida</taxon>
        <taxon>Acoraceae</taxon>
        <taxon>Acorus</taxon>
    </lineage>
</organism>
<evidence type="ECO:0000313" key="2">
    <source>
        <dbReference type="EMBL" id="KAK1305388.1"/>
    </source>
</evidence>
<protein>
    <submittedName>
        <fullName evidence="2">Chaperone protein dnaJ 13</fullName>
    </submittedName>
</protein>
<evidence type="ECO:0000313" key="3">
    <source>
        <dbReference type="Proteomes" id="UP001180020"/>
    </source>
</evidence>
<dbReference type="InterPro" id="IPR018253">
    <property type="entry name" value="DnaJ_domain_CS"/>
</dbReference>
<dbReference type="GO" id="GO:0005783">
    <property type="term" value="C:endoplasmic reticulum"/>
    <property type="evidence" value="ECO:0007669"/>
    <property type="project" value="UniProtKB-ARBA"/>
</dbReference>
<proteinExistence type="predicted"/>
<dbReference type="Gene3D" id="1.10.287.110">
    <property type="entry name" value="DnaJ domain"/>
    <property type="match status" value="1"/>
</dbReference>
<dbReference type="PANTHER" id="PTHR44914">
    <property type="entry name" value="CHAPERONE PROTEIN DNAJ 13"/>
    <property type="match status" value="1"/>
</dbReference>
<dbReference type="CDD" id="cd06257">
    <property type="entry name" value="DnaJ"/>
    <property type="match status" value="1"/>
</dbReference>
<dbReference type="InterPro" id="IPR042162">
    <property type="entry name" value="AtJ13"/>
</dbReference>